<accession>A0A1W0A0V7</accession>
<dbReference type="OrthoDB" id="163776at2759"/>
<dbReference type="Proteomes" id="UP000243217">
    <property type="component" value="Unassembled WGS sequence"/>
</dbReference>
<keyword evidence="2" id="KW-1185">Reference proteome</keyword>
<protein>
    <submittedName>
        <fullName evidence="1">Uncharacterized protein</fullName>
    </submittedName>
</protein>
<sequence length="380" mass="43199">MPRGKKRSSEAVDSTSTNVGSDVALEMQLKRTNNSTKQTYHLKINALTEWLQLNYPEAVNHSKSINVPLPSKVVLAFFGELSKQEYLRYKGLSEDDETPLSASCVKVKCELNTESKILLDGYEKTINDLKKRGLMSILERKRHLKFNGYSYLALKLMTPIPVGCQSWSTTLFSWPYFAIMWNLMSRNDSIDSIMLQHIDWQEDSLIIEEQGHKGDQTGADKEGEHVYANSNKPQICPILALSNRFGNILRRVLDNIDLNELQHLGCPPEDIDAHSLRKACSTYALGQVNEPNPVSVFLGMEKLKDRYVHFGEGADQLCGRMVCGLPFNSRNFGALPPHFPNHILSQLNDKFWDEIVPNYCYYPRGIKRGTSFYACIHFLS</sequence>
<dbReference type="EMBL" id="JNBS01000727">
    <property type="protein sequence ID" value="OQS03905.1"/>
    <property type="molecule type" value="Genomic_DNA"/>
</dbReference>
<name>A0A1W0A0V7_9STRA</name>
<comment type="caution">
    <text evidence="1">The sequence shown here is derived from an EMBL/GenBank/DDBJ whole genome shotgun (WGS) entry which is preliminary data.</text>
</comment>
<evidence type="ECO:0000313" key="2">
    <source>
        <dbReference type="Proteomes" id="UP000243217"/>
    </source>
</evidence>
<proteinExistence type="predicted"/>
<evidence type="ECO:0000313" key="1">
    <source>
        <dbReference type="EMBL" id="OQS03905.1"/>
    </source>
</evidence>
<reference evidence="1 2" key="1">
    <citation type="journal article" date="2014" name="Genome Biol. Evol.">
        <title>The secreted proteins of Achlya hypogyna and Thraustotheca clavata identify the ancestral oomycete secretome and reveal gene acquisitions by horizontal gene transfer.</title>
        <authorList>
            <person name="Misner I."/>
            <person name="Blouin N."/>
            <person name="Leonard G."/>
            <person name="Richards T.A."/>
            <person name="Lane C.E."/>
        </authorList>
    </citation>
    <scope>NUCLEOTIDE SEQUENCE [LARGE SCALE GENOMIC DNA]</scope>
    <source>
        <strain evidence="1 2">ATCC 34112</strain>
    </source>
</reference>
<organism evidence="1 2">
    <name type="scientific">Thraustotheca clavata</name>
    <dbReference type="NCBI Taxonomy" id="74557"/>
    <lineage>
        <taxon>Eukaryota</taxon>
        <taxon>Sar</taxon>
        <taxon>Stramenopiles</taxon>
        <taxon>Oomycota</taxon>
        <taxon>Saprolegniomycetes</taxon>
        <taxon>Saprolegniales</taxon>
        <taxon>Achlyaceae</taxon>
        <taxon>Thraustotheca</taxon>
    </lineage>
</organism>
<dbReference type="AlphaFoldDB" id="A0A1W0A0V7"/>
<gene>
    <name evidence="1" type="ORF">THRCLA_21031</name>
</gene>